<protein>
    <recommendedName>
        <fullName evidence="1">non-specific serine/threonine protein kinase</fullName>
        <ecNumber evidence="1">2.7.11.1</ecNumber>
    </recommendedName>
</protein>
<evidence type="ECO:0000259" key="7">
    <source>
        <dbReference type="PROSITE" id="PS50011"/>
    </source>
</evidence>
<evidence type="ECO:0000313" key="9">
    <source>
        <dbReference type="WBParaSite" id="SPAL_0000910900.1"/>
    </source>
</evidence>
<dbReference type="InterPro" id="IPR050235">
    <property type="entry name" value="CK1_Ser-Thr_kinase"/>
</dbReference>
<evidence type="ECO:0000256" key="6">
    <source>
        <dbReference type="SAM" id="MobiDB-lite"/>
    </source>
</evidence>
<dbReference type="EC" id="2.7.11.1" evidence="1"/>
<evidence type="ECO:0000256" key="5">
    <source>
        <dbReference type="RuleBase" id="RU000304"/>
    </source>
</evidence>
<keyword evidence="8" id="KW-1185">Reference proteome</keyword>
<dbReference type="AlphaFoldDB" id="A0A0N5BTC3"/>
<dbReference type="InterPro" id="IPR008271">
    <property type="entry name" value="Ser/Thr_kinase_AS"/>
</dbReference>
<feature type="region of interest" description="Disordered" evidence="6">
    <location>
        <begin position="428"/>
        <end position="475"/>
    </location>
</feature>
<keyword evidence="5" id="KW-0723">Serine/threonine-protein kinase</keyword>
<feature type="compositionally biased region" description="Basic and acidic residues" evidence="6">
    <location>
        <begin position="462"/>
        <end position="475"/>
    </location>
</feature>
<organism evidence="8 9">
    <name type="scientific">Strongyloides papillosus</name>
    <name type="common">Intestinal threadworm</name>
    <dbReference type="NCBI Taxonomy" id="174720"/>
    <lineage>
        <taxon>Eukaryota</taxon>
        <taxon>Metazoa</taxon>
        <taxon>Ecdysozoa</taxon>
        <taxon>Nematoda</taxon>
        <taxon>Chromadorea</taxon>
        <taxon>Rhabditida</taxon>
        <taxon>Tylenchina</taxon>
        <taxon>Panagrolaimomorpha</taxon>
        <taxon>Strongyloidoidea</taxon>
        <taxon>Strongyloididae</taxon>
        <taxon>Strongyloides</taxon>
    </lineage>
</organism>
<dbReference type="PROSITE" id="PS50011">
    <property type="entry name" value="PROTEIN_KINASE_DOM"/>
    <property type="match status" value="1"/>
</dbReference>
<accession>A0A0N5BTC3</accession>
<name>A0A0N5BTC3_STREA</name>
<dbReference type="Gene3D" id="1.10.510.10">
    <property type="entry name" value="Transferase(Phosphotransferase) domain 1"/>
    <property type="match status" value="1"/>
</dbReference>
<comment type="similarity">
    <text evidence="5">Belongs to the protein kinase superfamily.</text>
</comment>
<dbReference type="InterPro" id="IPR011009">
    <property type="entry name" value="Kinase-like_dom_sf"/>
</dbReference>
<feature type="binding site" evidence="4">
    <location>
        <position position="120"/>
    </location>
    <ligand>
        <name>ATP</name>
        <dbReference type="ChEBI" id="CHEBI:30616"/>
    </ligand>
</feature>
<proteinExistence type="inferred from homology"/>
<keyword evidence="5" id="KW-0418">Kinase</keyword>
<dbReference type="PANTHER" id="PTHR11909">
    <property type="entry name" value="CASEIN KINASE-RELATED"/>
    <property type="match status" value="1"/>
</dbReference>
<dbReference type="Proteomes" id="UP000046392">
    <property type="component" value="Unplaced"/>
</dbReference>
<evidence type="ECO:0000256" key="2">
    <source>
        <dbReference type="ARBA" id="ARBA00022741"/>
    </source>
</evidence>
<keyword evidence="5" id="KW-0808">Transferase</keyword>
<evidence type="ECO:0000256" key="1">
    <source>
        <dbReference type="ARBA" id="ARBA00012513"/>
    </source>
</evidence>
<dbReference type="GO" id="GO:0005524">
    <property type="term" value="F:ATP binding"/>
    <property type="evidence" value="ECO:0007669"/>
    <property type="project" value="UniProtKB-UniRule"/>
</dbReference>
<dbReference type="STRING" id="174720.A0A0N5BTC3"/>
<keyword evidence="3 4" id="KW-0067">ATP-binding</keyword>
<dbReference type="InterPro" id="IPR017441">
    <property type="entry name" value="Protein_kinase_ATP_BS"/>
</dbReference>
<evidence type="ECO:0000256" key="3">
    <source>
        <dbReference type="ARBA" id="ARBA00022840"/>
    </source>
</evidence>
<evidence type="ECO:0000256" key="4">
    <source>
        <dbReference type="PROSITE-ProRule" id="PRU10141"/>
    </source>
</evidence>
<dbReference type="SMART" id="SM00220">
    <property type="entry name" value="S_TKc"/>
    <property type="match status" value="1"/>
</dbReference>
<reference evidence="9" key="1">
    <citation type="submission" date="2017-02" db="UniProtKB">
        <authorList>
            <consortium name="WormBaseParasite"/>
        </authorList>
    </citation>
    <scope>IDENTIFICATION</scope>
</reference>
<sequence length="475" mass="54413">MASPIPLKQTCSRDKPLSNEGKVANNGTKMTVSVEKASNVGEKVPTIGAKLVSTNLEDLNKGSKRSRGAYPEFDDLVGRRVKGWRVESIIGKGTYGVIYKCSKTTQDKHGKETKMLAALKAEVKKQDQSASMKEVRILQILQSENATRHYFANLYDYGEKRNFKYMITTLFGKNLFDILISTPGQTLKKNTWIRIIINVFEGLRILHAYGIVHLDLKPANVILDYEGTKRRKNVIARIIDFGLSKHVKYSCEDKVIPVNIEPDSPVTENEGPIWIGSIFHCSPYIHKGYKPTYRDDIYSWIYLSMDLFKELPWSPADPEPQIIKKKSEATYDLYKGYLPPEFGDALRIVYNAKPNENIDYPLLKKELDRIMVFNNVSWDEPCQWDPNYNEKEVVNKPMAIKIDKADIPNTIKKKIVEDDAPALRIRVQGVKEEKDNKPINKNKKKTSVRKTSRKRNAIKKLLSTDKTKYETEECE</sequence>
<dbReference type="Pfam" id="PF00069">
    <property type="entry name" value="Pkinase"/>
    <property type="match status" value="1"/>
</dbReference>
<feature type="region of interest" description="Disordered" evidence="6">
    <location>
        <begin position="1"/>
        <end position="24"/>
    </location>
</feature>
<dbReference type="SUPFAM" id="SSF56112">
    <property type="entry name" value="Protein kinase-like (PK-like)"/>
    <property type="match status" value="1"/>
</dbReference>
<dbReference type="PROSITE" id="PS00107">
    <property type="entry name" value="PROTEIN_KINASE_ATP"/>
    <property type="match status" value="1"/>
</dbReference>
<dbReference type="WBParaSite" id="SPAL_0000910900.1">
    <property type="protein sequence ID" value="SPAL_0000910900.1"/>
    <property type="gene ID" value="SPAL_0000910900"/>
</dbReference>
<feature type="domain" description="Protein kinase" evidence="7">
    <location>
        <begin position="84"/>
        <end position="371"/>
    </location>
</feature>
<dbReference type="GO" id="GO:0004674">
    <property type="term" value="F:protein serine/threonine kinase activity"/>
    <property type="evidence" value="ECO:0007669"/>
    <property type="project" value="UniProtKB-KW"/>
</dbReference>
<dbReference type="InterPro" id="IPR000719">
    <property type="entry name" value="Prot_kinase_dom"/>
</dbReference>
<evidence type="ECO:0000313" key="8">
    <source>
        <dbReference type="Proteomes" id="UP000046392"/>
    </source>
</evidence>
<feature type="compositionally biased region" description="Basic residues" evidence="6">
    <location>
        <begin position="440"/>
        <end position="458"/>
    </location>
</feature>
<keyword evidence="2 4" id="KW-0547">Nucleotide-binding</keyword>
<dbReference type="PROSITE" id="PS00108">
    <property type="entry name" value="PROTEIN_KINASE_ST"/>
    <property type="match status" value="1"/>
</dbReference>
<feature type="compositionally biased region" description="Basic and acidic residues" evidence="6">
    <location>
        <begin position="429"/>
        <end position="438"/>
    </location>
</feature>